<organism evidence="1 2">
    <name type="scientific">Gimesia panareensis</name>
    <dbReference type="NCBI Taxonomy" id="2527978"/>
    <lineage>
        <taxon>Bacteria</taxon>
        <taxon>Pseudomonadati</taxon>
        <taxon>Planctomycetota</taxon>
        <taxon>Planctomycetia</taxon>
        <taxon>Planctomycetales</taxon>
        <taxon>Planctomycetaceae</taxon>
        <taxon>Gimesia</taxon>
    </lineage>
</organism>
<dbReference type="EMBL" id="CP036317">
    <property type="protein sequence ID" value="QDV17552.1"/>
    <property type="molecule type" value="Genomic_DNA"/>
</dbReference>
<protein>
    <submittedName>
        <fullName evidence="1">Uncharacterized protein</fullName>
    </submittedName>
</protein>
<evidence type="ECO:0000313" key="2">
    <source>
        <dbReference type="Proteomes" id="UP000320839"/>
    </source>
</evidence>
<reference evidence="1 2" key="1">
    <citation type="submission" date="2019-02" db="EMBL/GenBank/DDBJ databases">
        <title>Deep-cultivation of Planctomycetes and their phenomic and genomic characterization uncovers novel biology.</title>
        <authorList>
            <person name="Wiegand S."/>
            <person name="Jogler M."/>
            <person name="Boedeker C."/>
            <person name="Pinto D."/>
            <person name="Vollmers J."/>
            <person name="Rivas-Marin E."/>
            <person name="Kohn T."/>
            <person name="Peeters S.H."/>
            <person name="Heuer A."/>
            <person name="Rast P."/>
            <person name="Oberbeckmann S."/>
            <person name="Bunk B."/>
            <person name="Jeske O."/>
            <person name="Meyerdierks A."/>
            <person name="Storesund J.E."/>
            <person name="Kallscheuer N."/>
            <person name="Luecker S."/>
            <person name="Lage O.M."/>
            <person name="Pohl T."/>
            <person name="Merkel B.J."/>
            <person name="Hornburger P."/>
            <person name="Mueller R.-W."/>
            <person name="Bruemmer F."/>
            <person name="Labrenz M."/>
            <person name="Spormann A.M."/>
            <person name="Op den Camp H."/>
            <person name="Overmann J."/>
            <person name="Amann R."/>
            <person name="Jetten M.S.M."/>
            <person name="Mascher T."/>
            <person name="Medema M.H."/>
            <person name="Devos D.P."/>
            <person name="Kaster A.-K."/>
            <person name="Ovreas L."/>
            <person name="Rohde M."/>
            <person name="Galperin M.Y."/>
            <person name="Jogler C."/>
        </authorList>
    </citation>
    <scope>NUCLEOTIDE SEQUENCE [LARGE SCALE GENOMIC DNA]</scope>
    <source>
        <strain evidence="1 2">Pan153</strain>
    </source>
</reference>
<dbReference type="Proteomes" id="UP000320839">
    <property type="component" value="Chromosome"/>
</dbReference>
<gene>
    <name evidence="1" type="ORF">Pan153_22050</name>
</gene>
<accession>A0A518FMG6</accession>
<evidence type="ECO:0000313" key="1">
    <source>
        <dbReference type="EMBL" id="QDV17552.1"/>
    </source>
</evidence>
<proteinExistence type="predicted"/>
<dbReference type="AlphaFoldDB" id="A0A518FMG6"/>
<sequence>MAKRFIWLAISILYNTHQLRLMLTGLIWLNSLRIHNREGYKSYLYFSVSCHPFNSVWSVPFVRIGGPAWRATVST</sequence>
<name>A0A518FMG6_9PLAN</name>